<name>A0A0E9TIP0_ANGAN</name>
<dbReference type="AlphaFoldDB" id="A0A0E9TIP0"/>
<reference evidence="1" key="2">
    <citation type="journal article" date="2015" name="Fish Shellfish Immunol.">
        <title>Early steps in the European eel (Anguilla anguilla)-Vibrio vulnificus interaction in the gills: Role of the RtxA13 toxin.</title>
        <authorList>
            <person name="Callol A."/>
            <person name="Pajuelo D."/>
            <person name="Ebbesson L."/>
            <person name="Teles M."/>
            <person name="MacKenzie S."/>
            <person name="Amaro C."/>
        </authorList>
    </citation>
    <scope>NUCLEOTIDE SEQUENCE</scope>
</reference>
<evidence type="ECO:0000313" key="1">
    <source>
        <dbReference type="EMBL" id="JAH52598.1"/>
    </source>
</evidence>
<proteinExistence type="predicted"/>
<dbReference type="EMBL" id="GBXM01055979">
    <property type="protein sequence ID" value="JAH52598.1"/>
    <property type="molecule type" value="Transcribed_RNA"/>
</dbReference>
<sequence>MNGVLCCILKYAGYCKMLGITVYLILQN</sequence>
<organism evidence="1">
    <name type="scientific">Anguilla anguilla</name>
    <name type="common">European freshwater eel</name>
    <name type="synonym">Muraena anguilla</name>
    <dbReference type="NCBI Taxonomy" id="7936"/>
    <lineage>
        <taxon>Eukaryota</taxon>
        <taxon>Metazoa</taxon>
        <taxon>Chordata</taxon>
        <taxon>Craniata</taxon>
        <taxon>Vertebrata</taxon>
        <taxon>Euteleostomi</taxon>
        <taxon>Actinopterygii</taxon>
        <taxon>Neopterygii</taxon>
        <taxon>Teleostei</taxon>
        <taxon>Anguilliformes</taxon>
        <taxon>Anguillidae</taxon>
        <taxon>Anguilla</taxon>
    </lineage>
</organism>
<protein>
    <submittedName>
        <fullName evidence="1">Uncharacterized protein</fullName>
    </submittedName>
</protein>
<accession>A0A0E9TIP0</accession>
<reference evidence="1" key="1">
    <citation type="submission" date="2014-11" db="EMBL/GenBank/DDBJ databases">
        <authorList>
            <person name="Amaro Gonzalez C."/>
        </authorList>
    </citation>
    <scope>NUCLEOTIDE SEQUENCE</scope>
</reference>